<reference evidence="10" key="1">
    <citation type="submission" date="2023-07" db="EMBL/GenBank/DDBJ databases">
        <title>The genome sequence of Rhodocytophaga aerolata KACC 12507.</title>
        <authorList>
            <person name="Zhang X."/>
        </authorList>
    </citation>
    <scope>NUCLEOTIDE SEQUENCE</scope>
    <source>
        <strain evidence="10">KACC 12507</strain>
    </source>
</reference>
<dbReference type="RefSeq" id="WP_302041397.1">
    <property type="nucleotide sequence ID" value="NZ_JAUKPO010000033.1"/>
</dbReference>
<organism evidence="10 11">
    <name type="scientific">Rhodocytophaga aerolata</name>
    <dbReference type="NCBI Taxonomy" id="455078"/>
    <lineage>
        <taxon>Bacteria</taxon>
        <taxon>Pseudomonadati</taxon>
        <taxon>Bacteroidota</taxon>
        <taxon>Cytophagia</taxon>
        <taxon>Cytophagales</taxon>
        <taxon>Rhodocytophagaceae</taxon>
        <taxon>Rhodocytophaga</taxon>
    </lineage>
</organism>
<comment type="similarity">
    <text evidence="1 7">Belongs to the SbcD family.</text>
</comment>
<name>A0ABT8RFW9_9BACT</name>
<keyword evidence="7" id="KW-0233">DNA recombination</keyword>
<comment type="subunit">
    <text evidence="2 7">Heterodimer of SbcC and SbcD.</text>
</comment>
<keyword evidence="11" id="KW-1185">Reference proteome</keyword>
<dbReference type="InterPro" id="IPR026843">
    <property type="entry name" value="SbcD_C"/>
</dbReference>
<proteinExistence type="inferred from homology"/>
<dbReference type="GO" id="GO:0004527">
    <property type="term" value="F:exonuclease activity"/>
    <property type="evidence" value="ECO:0007669"/>
    <property type="project" value="UniProtKB-KW"/>
</dbReference>
<dbReference type="InterPro" id="IPR004843">
    <property type="entry name" value="Calcineurin-like_PHP"/>
</dbReference>
<evidence type="ECO:0000259" key="8">
    <source>
        <dbReference type="Pfam" id="PF00149"/>
    </source>
</evidence>
<keyword evidence="5 7" id="KW-0378">Hydrolase</keyword>
<evidence type="ECO:0000313" key="10">
    <source>
        <dbReference type="EMBL" id="MDO1450596.1"/>
    </source>
</evidence>
<dbReference type="InterPro" id="IPR029052">
    <property type="entry name" value="Metallo-depent_PP-like"/>
</dbReference>
<dbReference type="InterPro" id="IPR041796">
    <property type="entry name" value="Mre11_N"/>
</dbReference>
<evidence type="ECO:0000256" key="7">
    <source>
        <dbReference type="RuleBase" id="RU363069"/>
    </source>
</evidence>
<evidence type="ECO:0000256" key="1">
    <source>
        <dbReference type="ARBA" id="ARBA00010555"/>
    </source>
</evidence>
<dbReference type="Proteomes" id="UP001168528">
    <property type="component" value="Unassembled WGS sequence"/>
</dbReference>
<dbReference type="Pfam" id="PF12320">
    <property type="entry name" value="SbcD_C"/>
    <property type="match status" value="1"/>
</dbReference>
<dbReference type="InterPro" id="IPR004593">
    <property type="entry name" value="SbcD"/>
</dbReference>
<evidence type="ECO:0000256" key="6">
    <source>
        <dbReference type="ARBA" id="ARBA00022839"/>
    </source>
</evidence>
<dbReference type="PANTHER" id="PTHR30337:SF0">
    <property type="entry name" value="NUCLEASE SBCCD SUBUNIT D"/>
    <property type="match status" value="1"/>
</dbReference>
<dbReference type="EMBL" id="JAUKPO010000033">
    <property type="protein sequence ID" value="MDO1450596.1"/>
    <property type="molecule type" value="Genomic_DNA"/>
</dbReference>
<evidence type="ECO:0000256" key="5">
    <source>
        <dbReference type="ARBA" id="ARBA00022801"/>
    </source>
</evidence>
<keyword evidence="7" id="KW-0235">DNA replication</keyword>
<protein>
    <recommendedName>
        <fullName evidence="3 7">Nuclease SbcCD subunit D</fullName>
    </recommendedName>
</protein>
<comment type="caution">
    <text evidence="10">The sequence shown here is derived from an EMBL/GenBank/DDBJ whole genome shotgun (WGS) entry which is preliminary data.</text>
</comment>
<comment type="function">
    <text evidence="7">SbcCD cleaves DNA hairpin structures. These structures can inhibit DNA replication and are intermediates in certain DNA recombination reactions. The complex acts as a 3'-&gt;5' double strand exonuclease that can open hairpins. It also has a 5' single-strand endonuclease activity.</text>
</comment>
<accession>A0ABT8RFW9</accession>
<dbReference type="NCBIfam" id="TIGR00619">
    <property type="entry name" value="sbcd"/>
    <property type="match status" value="1"/>
</dbReference>
<evidence type="ECO:0000259" key="9">
    <source>
        <dbReference type="Pfam" id="PF12320"/>
    </source>
</evidence>
<gene>
    <name evidence="7" type="primary">sbcD</name>
    <name evidence="10" type="ORF">Q0590_30260</name>
</gene>
<dbReference type="PANTHER" id="PTHR30337">
    <property type="entry name" value="COMPONENT OF ATP-DEPENDENT DSDNA EXONUCLEASE"/>
    <property type="match status" value="1"/>
</dbReference>
<keyword evidence="4 7" id="KW-0540">Nuclease</keyword>
<dbReference type="InterPro" id="IPR050535">
    <property type="entry name" value="DNA_Repair-Maintenance_Comp"/>
</dbReference>
<dbReference type="Pfam" id="PF00149">
    <property type="entry name" value="Metallophos"/>
    <property type="match status" value="1"/>
</dbReference>
<dbReference type="SUPFAM" id="SSF56300">
    <property type="entry name" value="Metallo-dependent phosphatases"/>
    <property type="match status" value="1"/>
</dbReference>
<evidence type="ECO:0000256" key="3">
    <source>
        <dbReference type="ARBA" id="ARBA00013365"/>
    </source>
</evidence>
<feature type="domain" description="Calcineurin-like phosphoesterase" evidence="8">
    <location>
        <begin position="1"/>
        <end position="113"/>
    </location>
</feature>
<feature type="domain" description="Nuclease SbcCD subunit D C-terminal" evidence="9">
    <location>
        <begin position="286"/>
        <end position="384"/>
    </location>
</feature>
<keyword evidence="7" id="KW-0255">Endonuclease</keyword>
<evidence type="ECO:0000256" key="4">
    <source>
        <dbReference type="ARBA" id="ARBA00022722"/>
    </source>
</evidence>
<dbReference type="CDD" id="cd00840">
    <property type="entry name" value="MPP_Mre11_N"/>
    <property type="match status" value="1"/>
</dbReference>
<dbReference type="Gene3D" id="3.60.21.10">
    <property type="match status" value="1"/>
</dbReference>
<evidence type="ECO:0000256" key="2">
    <source>
        <dbReference type="ARBA" id="ARBA00011322"/>
    </source>
</evidence>
<evidence type="ECO:0000313" key="11">
    <source>
        <dbReference type="Proteomes" id="UP001168528"/>
    </source>
</evidence>
<dbReference type="Gene3D" id="3.30.160.720">
    <property type="match status" value="1"/>
</dbReference>
<sequence length="410" mass="47303">MRILHTSDWHIGHRLHDNDRHEEHQLFLDWLLTTIDNQKVDLLIVAGDIFDTANPTHLALSQYYEFLRQLIKTCCRDIIIIGGNHDSYGTLNAPKDILKYFNIHIVGKAHENCIDEVIVVKDRKEIIQTVVCAVPFLRDRDIRQAITGESYADIEQRIKEGIIRRYRSLADCIMPYKAQPFPILATGHLYAAGGTFSDTTDKSERDIHIGNLGQIRADEFPTEFDYIALGHLHRPQMVNAQNNIRYAGSPIPLSFSEFSDKKVVLLLEFENNHMHGIEEITVPAWRQLVRLKGNFTQIAHQIQSLGEGRNNMKIWAEVKVELDQYEPYITQKVNELVKNRPVTVLKTQAIYTHQHLSLDEQLGQDKALNELKPEEVFRKKCESEKFDLDGYPDVLGAFKELLSEMEENHD</sequence>
<keyword evidence="6 7" id="KW-0269">Exonuclease</keyword>